<dbReference type="EMBL" id="BPVZ01000009">
    <property type="protein sequence ID" value="GKU95524.1"/>
    <property type="molecule type" value="Genomic_DNA"/>
</dbReference>
<evidence type="ECO:0000313" key="1">
    <source>
        <dbReference type="EMBL" id="GKU95524.1"/>
    </source>
</evidence>
<name>A0AAV5IB18_9ROSI</name>
<sequence length="36" mass="4338">MKVEGLNRDVTNYKIKIPNPALRYRYWHIHLARSAL</sequence>
<protein>
    <submittedName>
        <fullName evidence="1">Uncharacterized protein</fullName>
    </submittedName>
</protein>
<comment type="caution">
    <text evidence="1">The sequence shown here is derived from an EMBL/GenBank/DDBJ whole genome shotgun (WGS) entry which is preliminary data.</text>
</comment>
<accession>A0AAV5IB18</accession>
<evidence type="ECO:0000313" key="2">
    <source>
        <dbReference type="Proteomes" id="UP001054252"/>
    </source>
</evidence>
<organism evidence="1 2">
    <name type="scientific">Rubroshorea leprosula</name>
    <dbReference type="NCBI Taxonomy" id="152421"/>
    <lineage>
        <taxon>Eukaryota</taxon>
        <taxon>Viridiplantae</taxon>
        <taxon>Streptophyta</taxon>
        <taxon>Embryophyta</taxon>
        <taxon>Tracheophyta</taxon>
        <taxon>Spermatophyta</taxon>
        <taxon>Magnoliopsida</taxon>
        <taxon>eudicotyledons</taxon>
        <taxon>Gunneridae</taxon>
        <taxon>Pentapetalae</taxon>
        <taxon>rosids</taxon>
        <taxon>malvids</taxon>
        <taxon>Malvales</taxon>
        <taxon>Dipterocarpaceae</taxon>
        <taxon>Rubroshorea</taxon>
    </lineage>
</organism>
<dbReference type="Proteomes" id="UP001054252">
    <property type="component" value="Unassembled WGS sequence"/>
</dbReference>
<dbReference type="AlphaFoldDB" id="A0AAV5IB18"/>
<keyword evidence="2" id="KW-1185">Reference proteome</keyword>
<proteinExistence type="predicted"/>
<reference evidence="1 2" key="1">
    <citation type="journal article" date="2021" name="Commun. Biol.">
        <title>The genome of Shorea leprosula (Dipterocarpaceae) highlights the ecological relevance of drought in aseasonal tropical rainforests.</title>
        <authorList>
            <person name="Ng K.K.S."/>
            <person name="Kobayashi M.J."/>
            <person name="Fawcett J.A."/>
            <person name="Hatakeyama M."/>
            <person name="Paape T."/>
            <person name="Ng C.H."/>
            <person name="Ang C.C."/>
            <person name="Tnah L.H."/>
            <person name="Lee C.T."/>
            <person name="Nishiyama T."/>
            <person name="Sese J."/>
            <person name="O'Brien M.J."/>
            <person name="Copetti D."/>
            <person name="Mohd Noor M.I."/>
            <person name="Ong R.C."/>
            <person name="Putra M."/>
            <person name="Sireger I.Z."/>
            <person name="Indrioko S."/>
            <person name="Kosugi Y."/>
            <person name="Izuno A."/>
            <person name="Isagi Y."/>
            <person name="Lee S.L."/>
            <person name="Shimizu K.K."/>
        </authorList>
    </citation>
    <scope>NUCLEOTIDE SEQUENCE [LARGE SCALE GENOMIC DNA]</scope>
    <source>
        <strain evidence="1">214</strain>
    </source>
</reference>
<gene>
    <name evidence="1" type="ORF">SLEP1_g8873</name>
</gene>